<dbReference type="Proteomes" id="UP000192796">
    <property type="component" value="Unassembled WGS sequence"/>
</dbReference>
<feature type="domain" description="Aspartyl/asparaginy/proline hydroxylase" evidence="1">
    <location>
        <begin position="16"/>
        <end position="173"/>
    </location>
</feature>
<organism evidence="2 3">
    <name type="scientific">Niastella vici</name>
    <dbReference type="NCBI Taxonomy" id="1703345"/>
    <lineage>
        <taxon>Bacteria</taxon>
        <taxon>Pseudomonadati</taxon>
        <taxon>Bacteroidota</taxon>
        <taxon>Chitinophagia</taxon>
        <taxon>Chitinophagales</taxon>
        <taxon>Chitinophagaceae</taxon>
        <taxon>Niastella</taxon>
    </lineage>
</organism>
<dbReference type="AlphaFoldDB" id="A0A1V9FXN6"/>
<dbReference type="RefSeq" id="WP_158085296.1">
    <property type="nucleotide sequence ID" value="NZ_LVYD01000047.1"/>
</dbReference>
<dbReference type="InterPro" id="IPR027443">
    <property type="entry name" value="IPNS-like_sf"/>
</dbReference>
<dbReference type="STRING" id="1703345.A3860_03800"/>
<gene>
    <name evidence="2" type="ORF">A3860_03800</name>
</gene>
<evidence type="ECO:0000313" key="2">
    <source>
        <dbReference type="EMBL" id="OQP63107.1"/>
    </source>
</evidence>
<dbReference type="SUPFAM" id="SSF51197">
    <property type="entry name" value="Clavaminate synthase-like"/>
    <property type="match status" value="1"/>
</dbReference>
<dbReference type="InterPro" id="IPR007803">
    <property type="entry name" value="Asp/Arg/Pro-Hydrxlase"/>
</dbReference>
<accession>A0A1V9FXN6</accession>
<dbReference type="Pfam" id="PF05118">
    <property type="entry name" value="Asp_Arg_Hydrox"/>
    <property type="match status" value="1"/>
</dbReference>
<evidence type="ECO:0000313" key="3">
    <source>
        <dbReference type="Proteomes" id="UP000192796"/>
    </source>
</evidence>
<evidence type="ECO:0000259" key="1">
    <source>
        <dbReference type="Pfam" id="PF05118"/>
    </source>
</evidence>
<proteinExistence type="predicted"/>
<dbReference type="OrthoDB" id="1441538at2"/>
<sequence length="242" mass="27951">MSIIKYALLKMPVAIKSIQKEIEKLQSDYWQPHLNQHDYEGGWDVLSFRSPGGVPNTLAESLNKEAFADTPLLAHCPSVQLLLESLQCEKLSARLLNLQAGAVIKEHTDKELYFEKGEARLHFPIITNPFVEFYLDNERLQMQEGECWYINANLPHRLANKGSSNRIHLVVDCKVSHWLHEVFNKDCLVQRELKDTEVFLRDRNTIVQTINELRRQPGNSAAELANELERQLKEAEEEANKY</sequence>
<name>A0A1V9FXN6_9BACT</name>
<dbReference type="Gene3D" id="2.60.120.330">
    <property type="entry name" value="B-lactam Antibiotic, Isopenicillin N Synthase, Chain"/>
    <property type="match status" value="1"/>
</dbReference>
<reference evidence="2 3" key="1">
    <citation type="submission" date="2016-03" db="EMBL/GenBank/DDBJ databases">
        <title>Niastella vici sp. nov., isolated from farmland soil.</title>
        <authorList>
            <person name="Chen L."/>
            <person name="Wang D."/>
            <person name="Yang S."/>
            <person name="Wang G."/>
        </authorList>
    </citation>
    <scope>NUCLEOTIDE SEQUENCE [LARGE SCALE GENOMIC DNA]</scope>
    <source>
        <strain evidence="2 3">DJ57</strain>
    </source>
</reference>
<protein>
    <recommendedName>
        <fullName evidence="1">Aspartyl/asparaginy/proline hydroxylase domain-containing protein</fullName>
    </recommendedName>
</protein>
<dbReference type="EMBL" id="LVYD01000047">
    <property type="protein sequence ID" value="OQP63107.1"/>
    <property type="molecule type" value="Genomic_DNA"/>
</dbReference>
<comment type="caution">
    <text evidence="2">The sequence shown here is derived from an EMBL/GenBank/DDBJ whole genome shotgun (WGS) entry which is preliminary data.</text>
</comment>
<keyword evidence="3" id="KW-1185">Reference proteome</keyword>